<keyword evidence="2" id="KW-0808">Transferase</keyword>
<comment type="caution">
    <text evidence="5">The sequence shown here is derived from an EMBL/GenBank/DDBJ whole genome shotgun (WGS) entry which is preliminary data.</text>
</comment>
<dbReference type="AlphaFoldDB" id="A0A937D5E9"/>
<feature type="non-terminal residue" evidence="5">
    <location>
        <position position="278"/>
    </location>
</feature>
<dbReference type="PANTHER" id="PTHR32282">
    <property type="entry name" value="BINDING PROTEIN TRANSPEPTIDASE, PUTATIVE-RELATED"/>
    <property type="match status" value="1"/>
</dbReference>
<dbReference type="GO" id="GO:0008955">
    <property type="term" value="F:peptidoglycan glycosyltransferase activity"/>
    <property type="evidence" value="ECO:0007669"/>
    <property type="project" value="TreeGrafter"/>
</dbReference>
<organism evidence="5 6">
    <name type="scientific">Microvirga aerilata</name>
    <dbReference type="NCBI Taxonomy" id="670292"/>
    <lineage>
        <taxon>Bacteria</taxon>
        <taxon>Pseudomonadati</taxon>
        <taxon>Pseudomonadota</taxon>
        <taxon>Alphaproteobacteria</taxon>
        <taxon>Hyphomicrobiales</taxon>
        <taxon>Methylobacteriaceae</taxon>
        <taxon>Microvirga</taxon>
    </lineage>
</organism>
<feature type="chain" id="PRO_5036874651" evidence="3">
    <location>
        <begin position="25"/>
        <end position="278"/>
    </location>
</feature>
<evidence type="ECO:0000256" key="2">
    <source>
        <dbReference type="ARBA" id="ARBA00022679"/>
    </source>
</evidence>
<dbReference type="InterPro" id="IPR023346">
    <property type="entry name" value="Lysozyme-like_dom_sf"/>
</dbReference>
<gene>
    <name evidence="5" type="ORF">JKG68_32615</name>
</gene>
<name>A0A937D5E9_9HYPH</name>
<evidence type="ECO:0000259" key="4">
    <source>
        <dbReference type="Pfam" id="PF00912"/>
    </source>
</evidence>
<dbReference type="PANTHER" id="PTHR32282:SF33">
    <property type="entry name" value="PEPTIDOGLYCAN GLYCOSYLTRANSFERASE"/>
    <property type="match status" value="1"/>
</dbReference>
<accession>A0A937D5E9</accession>
<evidence type="ECO:0000313" key="5">
    <source>
        <dbReference type="EMBL" id="MBL0408600.1"/>
    </source>
</evidence>
<evidence type="ECO:0000313" key="6">
    <source>
        <dbReference type="Proteomes" id="UP000605848"/>
    </source>
</evidence>
<keyword evidence="6" id="KW-1185">Reference proteome</keyword>
<evidence type="ECO:0000256" key="3">
    <source>
        <dbReference type="SAM" id="SignalP"/>
    </source>
</evidence>
<evidence type="ECO:0000256" key="1">
    <source>
        <dbReference type="ARBA" id="ARBA00004752"/>
    </source>
</evidence>
<dbReference type="InterPro" id="IPR001264">
    <property type="entry name" value="Glyco_trans_51"/>
</dbReference>
<comment type="pathway">
    <text evidence="1">Cell wall biogenesis; peptidoglycan biosynthesis.</text>
</comment>
<protein>
    <submittedName>
        <fullName evidence="5">Transglycosylase domain-containing protein</fullName>
    </submittedName>
</protein>
<dbReference type="EMBL" id="JAEQMY010000323">
    <property type="protein sequence ID" value="MBL0408600.1"/>
    <property type="molecule type" value="Genomic_DNA"/>
</dbReference>
<dbReference type="InterPro" id="IPR036950">
    <property type="entry name" value="PBP_transglycosylase"/>
</dbReference>
<keyword evidence="3" id="KW-0732">Signal</keyword>
<feature type="signal peptide" evidence="3">
    <location>
        <begin position="1"/>
        <end position="24"/>
    </location>
</feature>
<feature type="domain" description="Glycosyl transferase family 51" evidence="4">
    <location>
        <begin position="68"/>
        <end position="230"/>
    </location>
</feature>
<dbReference type="Gene3D" id="1.10.3810.10">
    <property type="entry name" value="Biosynthetic peptidoglycan transglycosylase-like"/>
    <property type="match status" value="1"/>
</dbReference>
<dbReference type="SUPFAM" id="SSF53955">
    <property type="entry name" value="Lysozyme-like"/>
    <property type="match status" value="1"/>
</dbReference>
<sequence length="278" mass="31175">MTRALALATALLLISLSHAPTAQAADPVHFWDLQPRSLRLLVTSPQVMVSRTKTGWDAYCRCPVVLAPSEIPEVMKKAIVTVEDKRFFDHGGVDVVSLLSVLKGGLTRGGSTIPMQLLKNLVFHDLRASDVLTRLERKGAEVWYAGLFDEAVGKEELLAAYLNQIEFGGRDIVGLYRASRHYFRKEPKDLTLYEAALLAGMVKAPARLNPLRAKTRERAHERALLVLKLMVEQGRISDKERRQAEEAGIRPGMLPEFKIQAQAFTEWVVETWGDKYVQ</sequence>
<reference evidence="5" key="1">
    <citation type="submission" date="2021-01" db="EMBL/GenBank/DDBJ databases">
        <title>Microvirga sp.</title>
        <authorList>
            <person name="Kim M.K."/>
        </authorList>
    </citation>
    <scope>NUCLEOTIDE SEQUENCE</scope>
    <source>
        <strain evidence="5">5420S-16</strain>
    </source>
</reference>
<dbReference type="InterPro" id="IPR050396">
    <property type="entry name" value="Glycosyltr_51/Transpeptidase"/>
</dbReference>
<dbReference type="Proteomes" id="UP000605848">
    <property type="component" value="Unassembled WGS sequence"/>
</dbReference>
<proteinExistence type="predicted"/>
<dbReference type="RefSeq" id="WP_202066603.1">
    <property type="nucleotide sequence ID" value="NZ_JAEQMY010000323.1"/>
</dbReference>
<dbReference type="Pfam" id="PF00912">
    <property type="entry name" value="Transgly"/>
    <property type="match status" value="1"/>
</dbReference>